<evidence type="ECO:0000313" key="2">
    <source>
        <dbReference type="Proteomes" id="UP001558632"/>
    </source>
</evidence>
<accession>A0ABR3KU78</accession>
<dbReference type="EMBL" id="JBEUSY010000139">
    <property type="protein sequence ID" value="KAL1244204.1"/>
    <property type="molecule type" value="Genomic_DNA"/>
</dbReference>
<name>A0ABR3KU78_TRISP</name>
<keyword evidence="2" id="KW-1185">Reference proteome</keyword>
<proteinExistence type="predicted"/>
<organism evidence="1 2">
    <name type="scientific">Trichinella spiralis</name>
    <name type="common">Trichina worm</name>
    <dbReference type="NCBI Taxonomy" id="6334"/>
    <lineage>
        <taxon>Eukaryota</taxon>
        <taxon>Metazoa</taxon>
        <taxon>Ecdysozoa</taxon>
        <taxon>Nematoda</taxon>
        <taxon>Enoplea</taxon>
        <taxon>Dorylaimia</taxon>
        <taxon>Trichinellida</taxon>
        <taxon>Trichinellidae</taxon>
        <taxon>Trichinella</taxon>
    </lineage>
</organism>
<comment type="caution">
    <text evidence="1">The sequence shown here is derived from an EMBL/GenBank/DDBJ whole genome shotgun (WGS) entry which is preliminary data.</text>
</comment>
<dbReference type="Proteomes" id="UP001558632">
    <property type="component" value="Unassembled WGS sequence"/>
</dbReference>
<protein>
    <submittedName>
        <fullName evidence="1">4-hydroxy-tetrahydrodipicolinate synthase</fullName>
    </submittedName>
</protein>
<sequence>MRANGSWRIKQDSYVIILGSTGLRSNQLVYCSAKSFINYCSERNSADCGGLCIATGVAGVSVIKEAAHLAEKVYGASAACSFYIYKPAEQALFVNADGAYRTPGQFLQLLCILRLLNKAAIQLLYC</sequence>
<evidence type="ECO:0000313" key="1">
    <source>
        <dbReference type="EMBL" id="KAL1244204.1"/>
    </source>
</evidence>
<reference evidence="1 2" key="1">
    <citation type="submission" date="2024-07" db="EMBL/GenBank/DDBJ databases">
        <title>Enhanced genomic and transcriptomic resources for Trichinella pseudospiralis and T. spiralis underpin the discovery of pronounced molecular differences between stages and species.</title>
        <authorList>
            <person name="Pasi K.K."/>
            <person name="La Rosa G."/>
            <person name="Gomez-Morales M.A."/>
            <person name="Tosini F."/>
            <person name="Sumanam S."/>
            <person name="Young N.D."/>
            <person name="Chang B.C."/>
            <person name="Robin G.B."/>
        </authorList>
    </citation>
    <scope>NUCLEOTIDE SEQUENCE [LARGE SCALE GENOMIC DNA]</scope>
    <source>
        <strain evidence="1">ISS534</strain>
    </source>
</reference>
<gene>
    <name evidence="1" type="ORF">TSPI_06238</name>
</gene>